<evidence type="ECO:0000256" key="5">
    <source>
        <dbReference type="SAM" id="MobiDB-lite"/>
    </source>
</evidence>
<evidence type="ECO:0000313" key="7">
    <source>
        <dbReference type="EMBL" id="SPD02028.1"/>
    </source>
</evidence>
<evidence type="ECO:0000256" key="4">
    <source>
        <dbReference type="ARBA" id="ARBA00022801"/>
    </source>
</evidence>
<dbReference type="GO" id="GO:0015074">
    <property type="term" value="P:DNA integration"/>
    <property type="evidence" value="ECO:0007669"/>
    <property type="project" value="InterPro"/>
</dbReference>
<dbReference type="InterPro" id="IPR057670">
    <property type="entry name" value="SH3_retrovirus"/>
</dbReference>
<evidence type="ECO:0000259" key="6">
    <source>
        <dbReference type="PROSITE" id="PS50994"/>
    </source>
</evidence>
<gene>
    <name evidence="7" type="ORF">FSB_LOCUS29910</name>
</gene>
<feature type="region of interest" description="Disordered" evidence="5">
    <location>
        <begin position="454"/>
        <end position="489"/>
    </location>
</feature>
<dbReference type="AlphaFoldDB" id="A0A2N9GRE4"/>
<dbReference type="Pfam" id="PF13976">
    <property type="entry name" value="gag_pre-integrs"/>
    <property type="match status" value="1"/>
</dbReference>
<dbReference type="SUPFAM" id="SSF53098">
    <property type="entry name" value="Ribonuclease H-like"/>
    <property type="match status" value="1"/>
</dbReference>
<dbReference type="SUPFAM" id="SSF56672">
    <property type="entry name" value="DNA/RNA polymerases"/>
    <property type="match status" value="1"/>
</dbReference>
<dbReference type="Pfam" id="PF07727">
    <property type="entry name" value="RVT_2"/>
    <property type="match status" value="1"/>
</dbReference>
<dbReference type="Pfam" id="PF22936">
    <property type="entry name" value="Pol_BBD"/>
    <property type="match status" value="1"/>
</dbReference>
<dbReference type="Pfam" id="PF00665">
    <property type="entry name" value="rve"/>
    <property type="match status" value="1"/>
</dbReference>
<dbReference type="InterPro" id="IPR012337">
    <property type="entry name" value="RNaseH-like_sf"/>
</dbReference>
<dbReference type="GO" id="GO:0004190">
    <property type="term" value="F:aspartic-type endopeptidase activity"/>
    <property type="evidence" value="ECO:0007669"/>
    <property type="project" value="UniProtKB-KW"/>
</dbReference>
<keyword evidence="2" id="KW-0479">Metal-binding</keyword>
<name>A0A2N9GRE4_FAGSY</name>
<dbReference type="InterPro" id="IPR001584">
    <property type="entry name" value="Integrase_cat-core"/>
</dbReference>
<dbReference type="GO" id="GO:0003676">
    <property type="term" value="F:nucleic acid binding"/>
    <property type="evidence" value="ECO:0007669"/>
    <property type="project" value="InterPro"/>
</dbReference>
<dbReference type="PANTHER" id="PTHR42648">
    <property type="entry name" value="TRANSPOSASE, PUTATIVE-RELATED"/>
    <property type="match status" value="1"/>
</dbReference>
<dbReference type="InterPro" id="IPR039537">
    <property type="entry name" value="Retrotran_Ty1/copia-like"/>
</dbReference>
<feature type="compositionally biased region" description="Basic and acidic residues" evidence="5">
    <location>
        <begin position="469"/>
        <end position="483"/>
    </location>
</feature>
<dbReference type="CDD" id="cd09272">
    <property type="entry name" value="RNase_HI_RT_Ty1"/>
    <property type="match status" value="1"/>
</dbReference>
<dbReference type="InterPro" id="IPR025724">
    <property type="entry name" value="GAG-pre-integrase_dom"/>
</dbReference>
<organism evidence="7">
    <name type="scientific">Fagus sylvatica</name>
    <name type="common">Beechnut</name>
    <dbReference type="NCBI Taxonomy" id="28930"/>
    <lineage>
        <taxon>Eukaryota</taxon>
        <taxon>Viridiplantae</taxon>
        <taxon>Streptophyta</taxon>
        <taxon>Embryophyta</taxon>
        <taxon>Tracheophyta</taxon>
        <taxon>Spermatophyta</taxon>
        <taxon>Magnoliopsida</taxon>
        <taxon>eudicotyledons</taxon>
        <taxon>Gunneridae</taxon>
        <taxon>Pentapetalae</taxon>
        <taxon>rosids</taxon>
        <taxon>fabids</taxon>
        <taxon>Fagales</taxon>
        <taxon>Fagaceae</taxon>
        <taxon>Fagus</taxon>
    </lineage>
</organism>
<evidence type="ECO:0000256" key="2">
    <source>
        <dbReference type="ARBA" id="ARBA00022723"/>
    </source>
</evidence>
<dbReference type="Gene3D" id="3.30.420.10">
    <property type="entry name" value="Ribonuclease H-like superfamily/Ribonuclease H"/>
    <property type="match status" value="1"/>
</dbReference>
<dbReference type="InterPro" id="IPR036397">
    <property type="entry name" value="RNaseH_sf"/>
</dbReference>
<protein>
    <recommendedName>
        <fullName evidence="6">Integrase catalytic domain-containing protein</fullName>
    </recommendedName>
</protein>
<dbReference type="InterPro" id="IPR013103">
    <property type="entry name" value="RVT_2"/>
</dbReference>
<proteinExistence type="predicted"/>
<dbReference type="EMBL" id="OIVN01002255">
    <property type="protein sequence ID" value="SPD02028.1"/>
    <property type="molecule type" value="Genomic_DNA"/>
</dbReference>
<feature type="compositionally biased region" description="Polar residues" evidence="5">
    <location>
        <begin position="454"/>
        <end position="468"/>
    </location>
</feature>
<keyword evidence="3" id="KW-0064">Aspartyl protease</keyword>
<keyword evidence="4" id="KW-0378">Hydrolase</keyword>
<keyword evidence="1" id="KW-0645">Protease</keyword>
<dbReference type="GO" id="GO:0006508">
    <property type="term" value="P:proteolysis"/>
    <property type="evidence" value="ECO:0007669"/>
    <property type="project" value="UniProtKB-KW"/>
</dbReference>
<accession>A0A2N9GRE4</accession>
<evidence type="ECO:0000256" key="1">
    <source>
        <dbReference type="ARBA" id="ARBA00022670"/>
    </source>
</evidence>
<dbReference type="InterPro" id="IPR043502">
    <property type="entry name" value="DNA/RNA_pol_sf"/>
</dbReference>
<dbReference type="Pfam" id="PF25597">
    <property type="entry name" value="SH3_retrovirus"/>
    <property type="match status" value="1"/>
</dbReference>
<sequence length="1028" mass="116781">MSIEQVSEMNLVKNTNEWWVDTGATRHICSDKKMFSTYQSVGYGEQLFMGNSSTSKVEGKGKVVLKMSSGKELTLNDVLHVPDIRKNLVSGSLLSKNGFQLVFESDKFLLTKSGMLVGKGYLSDGLFKMNVMTIVPINENKNKSSAYLLESSNVWHGRLGHVNFGTLHRLVNLNLLPKFQIDTNHKCETCVEAKLTRTSFHSIERSSDPLELIHSDVCDLKFVQTRGGRKYFVTFIDDCTRYCYVYLLRSKDEALESFIHYKKEVENQLNKKIKVLRSDRGGEYESPFGGFCSQHGIVHQTTAPYSPQQNGVAERKNRTLKEMMNAMLISSGLPQNLWGEAILSANYILNKLPQKKLDKTPYELWKGRTPSYQFLKVWGCLAKVAVPIPKKVKIGPKTVDCVFIGYAHNSSAYRFLIHKSDIPDMHVNTIIESRNASFFEEIFPCKPTQETNSLNSLKRNLESTSSTSHDQELMEERNEVEPRRSKRTKTSKTFGPDFLTFMLEDEPQSFKEAMSMPEAPLWKEAVNSEIESILQNHTWELVDLPPGCKPLGYKWIFKRKMKADGSIDKYKARLVVKGYKQKEGVDYFDTYSPVTRITSIRMLIAIAALYNLEIHQMDVKTAFLNGELDEEIYMEQPEGFIVPGKEKKVCRLVKSLYGLKQAPKQWHEKFDNAMMSNGFRINECDKCVYVKNTTSGYVIVCLYVDDMLIMGSNNDIIKATKRMLNSKFDMKDLGVADVILGIKITRTSDGLVLSQSHYIKKVLEKFGRYDDSPVKTPVDVNLHLTKNKGNGISQLEYSQIIGSLMYIMNCTRPDIAYSVSKLSRYTSNPGEDHWKAIVRVLRYLKYTLNYGVHYTRYPAVLEGYSDANWISDTNDTKSTSGYVFTLGGAAVSWKSSKQTCIARSTMESEFIALDKAGEEAEWLRHFLEDMPMWTKPVPPICIHCDSQSAIGRAQSYMYNGKSRHIRRRHNTVRQLLSNGIISIDYIKSKDNIADPLTKGLSGEHVNCSSRGMGLKPIILSPIMATLPS</sequence>
<dbReference type="InterPro" id="IPR054722">
    <property type="entry name" value="PolX-like_BBD"/>
</dbReference>
<evidence type="ECO:0000256" key="3">
    <source>
        <dbReference type="ARBA" id="ARBA00022750"/>
    </source>
</evidence>
<dbReference type="PANTHER" id="PTHR42648:SF20">
    <property type="entry name" value="RNA-DIRECTED DNA POLYMERASE"/>
    <property type="match status" value="1"/>
</dbReference>
<feature type="domain" description="Integrase catalytic" evidence="6">
    <location>
        <begin position="205"/>
        <end position="369"/>
    </location>
</feature>
<dbReference type="GO" id="GO:0046872">
    <property type="term" value="F:metal ion binding"/>
    <property type="evidence" value="ECO:0007669"/>
    <property type="project" value="UniProtKB-KW"/>
</dbReference>
<reference evidence="7" key="1">
    <citation type="submission" date="2018-02" db="EMBL/GenBank/DDBJ databases">
        <authorList>
            <person name="Cohen D.B."/>
            <person name="Kent A.D."/>
        </authorList>
    </citation>
    <scope>NUCLEOTIDE SEQUENCE</scope>
</reference>
<dbReference type="PROSITE" id="PS50994">
    <property type="entry name" value="INTEGRASE"/>
    <property type="match status" value="1"/>
</dbReference>